<dbReference type="GO" id="GO:0004519">
    <property type="term" value="F:endonuclease activity"/>
    <property type="evidence" value="ECO:0007669"/>
    <property type="project" value="UniProtKB-KW"/>
</dbReference>
<dbReference type="InterPro" id="IPR026843">
    <property type="entry name" value="SbcD_C"/>
</dbReference>
<dbReference type="AlphaFoldDB" id="A0A9D1KMG2"/>
<dbReference type="Pfam" id="PF12320">
    <property type="entry name" value="SbcD_C"/>
    <property type="match status" value="1"/>
</dbReference>
<dbReference type="PANTHER" id="PTHR30337:SF0">
    <property type="entry name" value="NUCLEASE SBCCD SUBUNIT D"/>
    <property type="match status" value="1"/>
</dbReference>
<evidence type="ECO:0000256" key="5">
    <source>
        <dbReference type="ARBA" id="ARBA00022801"/>
    </source>
</evidence>
<evidence type="ECO:0000259" key="9">
    <source>
        <dbReference type="Pfam" id="PF12320"/>
    </source>
</evidence>
<evidence type="ECO:0000259" key="8">
    <source>
        <dbReference type="Pfam" id="PF00149"/>
    </source>
</evidence>
<proteinExistence type="inferred from homology"/>
<sequence>MRFLHTADWHVGKTLKGRDRLEEQTAVLKEIVTLAINHEVDAVLVAGDLYDTSSPTPAAQRLVVRTLMALASRGIEVVAIAGNHDNPAMFEAYQPLMAQAGIHVRGQAREPHRGGVHSFTVGSTGERCQIALLPFLSQRYAVRAAQIMTNTPAENVGHYDQLLRDLVQELTTGFEPDAVRIVMAHLTCTGGQFGGGERQAQSIFEYHVPASIFGTDLHYVALGHLHRRQHIPAACPVHYSGSPIAVDFGEQDYTPGVCLVEVAPGVPAKVTDLPITSGRRLRTVTGTVAELIADPDRYGDDLLRVVVTEPGRAGLRDEIVEALPHTLEVRIHPDHAATAARAGVAVDRPQRSPAELFSDYCAENGVDDPRLNALFDQLLDETTT</sequence>
<dbReference type="InterPro" id="IPR029052">
    <property type="entry name" value="Metallo-depent_PP-like"/>
</dbReference>
<comment type="function">
    <text evidence="7">SbcCD cleaves DNA hairpin structures. These structures can inhibit DNA replication and are intermediates in certain DNA recombination reactions. The complex acts as a 3'-&gt;5' double strand exonuclease that can open hairpins. It also has a 5' single-strand endonuclease activity.</text>
</comment>
<evidence type="ECO:0000256" key="6">
    <source>
        <dbReference type="ARBA" id="ARBA00022839"/>
    </source>
</evidence>
<evidence type="ECO:0000256" key="4">
    <source>
        <dbReference type="ARBA" id="ARBA00022722"/>
    </source>
</evidence>
<keyword evidence="5 7" id="KW-0378">Hydrolase</keyword>
<dbReference type="InterPro" id="IPR004593">
    <property type="entry name" value="SbcD"/>
</dbReference>
<dbReference type="Gene3D" id="3.60.21.10">
    <property type="match status" value="1"/>
</dbReference>
<name>A0A9D1KMG2_9ACTN</name>
<feature type="domain" description="Calcineurin-like phosphoesterase" evidence="8">
    <location>
        <begin position="1"/>
        <end position="227"/>
    </location>
</feature>
<dbReference type="SUPFAM" id="SSF56300">
    <property type="entry name" value="Metallo-dependent phosphatases"/>
    <property type="match status" value="1"/>
</dbReference>
<keyword evidence="4 7" id="KW-0540">Nuclease</keyword>
<keyword evidence="7" id="KW-0233">DNA recombination</keyword>
<reference evidence="10" key="2">
    <citation type="journal article" date="2021" name="PeerJ">
        <title>Extensive microbial diversity within the chicken gut microbiome revealed by metagenomics and culture.</title>
        <authorList>
            <person name="Gilroy R."/>
            <person name="Ravi A."/>
            <person name="Getino M."/>
            <person name="Pursley I."/>
            <person name="Horton D.L."/>
            <person name="Alikhan N.F."/>
            <person name="Baker D."/>
            <person name="Gharbi K."/>
            <person name="Hall N."/>
            <person name="Watson M."/>
            <person name="Adriaenssens E.M."/>
            <person name="Foster-Nyarko E."/>
            <person name="Jarju S."/>
            <person name="Secka A."/>
            <person name="Antonio M."/>
            <person name="Oren A."/>
            <person name="Chaudhuri R.R."/>
            <person name="La Ragione R."/>
            <person name="Hildebrand F."/>
            <person name="Pallen M.J."/>
        </authorList>
    </citation>
    <scope>NUCLEOTIDE SEQUENCE</scope>
    <source>
        <strain evidence="10">ChiGjej1B1-24693</strain>
    </source>
</reference>
<keyword evidence="7" id="KW-0235">DNA replication</keyword>
<reference evidence="10" key="1">
    <citation type="submission" date="2020-10" db="EMBL/GenBank/DDBJ databases">
        <authorList>
            <person name="Gilroy R."/>
        </authorList>
    </citation>
    <scope>NUCLEOTIDE SEQUENCE</scope>
    <source>
        <strain evidence="10">ChiGjej1B1-24693</strain>
    </source>
</reference>
<evidence type="ECO:0000256" key="1">
    <source>
        <dbReference type="ARBA" id="ARBA00010555"/>
    </source>
</evidence>
<evidence type="ECO:0000256" key="3">
    <source>
        <dbReference type="ARBA" id="ARBA00013365"/>
    </source>
</evidence>
<dbReference type="Proteomes" id="UP000886842">
    <property type="component" value="Unassembled WGS sequence"/>
</dbReference>
<accession>A0A9D1KMG2</accession>
<dbReference type="InterPro" id="IPR041796">
    <property type="entry name" value="Mre11_N"/>
</dbReference>
<dbReference type="GO" id="GO:0006260">
    <property type="term" value="P:DNA replication"/>
    <property type="evidence" value="ECO:0007669"/>
    <property type="project" value="UniProtKB-KW"/>
</dbReference>
<feature type="domain" description="Nuclease SbcCD subunit D C-terminal" evidence="9">
    <location>
        <begin position="279"/>
        <end position="363"/>
    </location>
</feature>
<dbReference type="EMBL" id="DVLP01000350">
    <property type="protein sequence ID" value="HIT76279.1"/>
    <property type="molecule type" value="Genomic_DNA"/>
</dbReference>
<dbReference type="Pfam" id="PF00149">
    <property type="entry name" value="Metallophos"/>
    <property type="match status" value="1"/>
</dbReference>
<dbReference type="PANTHER" id="PTHR30337">
    <property type="entry name" value="COMPONENT OF ATP-DEPENDENT DSDNA EXONUCLEASE"/>
    <property type="match status" value="1"/>
</dbReference>
<dbReference type="CDD" id="cd00840">
    <property type="entry name" value="MPP_Mre11_N"/>
    <property type="match status" value="1"/>
</dbReference>
<evidence type="ECO:0000256" key="2">
    <source>
        <dbReference type="ARBA" id="ARBA00011322"/>
    </source>
</evidence>
<evidence type="ECO:0000313" key="10">
    <source>
        <dbReference type="EMBL" id="HIT76279.1"/>
    </source>
</evidence>
<dbReference type="GO" id="GO:0006310">
    <property type="term" value="P:DNA recombination"/>
    <property type="evidence" value="ECO:0007669"/>
    <property type="project" value="UniProtKB-KW"/>
</dbReference>
<gene>
    <name evidence="7" type="primary">sbcD</name>
    <name evidence="10" type="ORF">IAA98_11900</name>
</gene>
<protein>
    <recommendedName>
        <fullName evidence="3 7">Nuclease SbcCD subunit D</fullName>
    </recommendedName>
</protein>
<evidence type="ECO:0000256" key="7">
    <source>
        <dbReference type="RuleBase" id="RU363069"/>
    </source>
</evidence>
<keyword evidence="6 7" id="KW-0269">Exonuclease</keyword>
<keyword evidence="7" id="KW-0255">Endonuclease</keyword>
<dbReference type="InterPro" id="IPR004843">
    <property type="entry name" value="Calcineurin-like_PHP"/>
</dbReference>
<comment type="similarity">
    <text evidence="1 7">Belongs to the SbcD family.</text>
</comment>
<dbReference type="GO" id="GO:0008408">
    <property type="term" value="F:3'-5' exonuclease activity"/>
    <property type="evidence" value="ECO:0007669"/>
    <property type="project" value="InterPro"/>
</dbReference>
<evidence type="ECO:0000313" key="11">
    <source>
        <dbReference type="Proteomes" id="UP000886842"/>
    </source>
</evidence>
<comment type="caution">
    <text evidence="10">The sequence shown here is derived from an EMBL/GenBank/DDBJ whole genome shotgun (WGS) entry which is preliminary data.</text>
</comment>
<comment type="subunit">
    <text evidence="2 7">Heterodimer of SbcC and SbcD.</text>
</comment>
<dbReference type="InterPro" id="IPR050535">
    <property type="entry name" value="DNA_Repair-Maintenance_Comp"/>
</dbReference>
<organism evidence="10 11">
    <name type="scientific">Candidatus Avipropionibacterium avicola</name>
    <dbReference type="NCBI Taxonomy" id="2840701"/>
    <lineage>
        <taxon>Bacteria</taxon>
        <taxon>Bacillati</taxon>
        <taxon>Actinomycetota</taxon>
        <taxon>Actinomycetes</taxon>
        <taxon>Propionibacteriales</taxon>
        <taxon>Propionibacteriaceae</taxon>
        <taxon>Propionibacteriaceae incertae sedis</taxon>
        <taxon>Candidatus Avipropionibacterium</taxon>
    </lineage>
</organism>
<dbReference type="NCBIfam" id="TIGR00619">
    <property type="entry name" value="sbcd"/>
    <property type="match status" value="1"/>
</dbReference>